<dbReference type="SUPFAM" id="SSF55729">
    <property type="entry name" value="Acyl-CoA N-acyltransferases (Nat)"/>
    <property type="match status" value="1"/>
</dbReference>
<name>A0A1Y5P2Y1_9MICO</name>
<accession>A0A1Y5P2Y1</accession>
<dbReference type="InterPro" id="IPR031165">
    <property type="entry name" value="GNAT_YJDJ"/>
</dbReference>
<dbReference type="PANTHER" id="PTHR31435:SF10">
    <property type="entry name" value="BSR4717 PROTEIN"/>
    <property type="match status" value="1"/>
</dbReference>
<organism evidence="2">
    <name type="scientific">uncultured Microbacterium sp</name>
    <dbReference type="NCBI Taxonomy" id="191216"/>
    <lineage>
        <taxon>Bacteria</taxon>
        <taxon>Bacillati</taxon>
        <taxon>Actinomycetota</taxon>
        <taxon>Actinomycetes</taxon>
        <taxon>Micrococcales</taxon>
        <taxon>Microbacteriaceae</taxon>
        <taxon>Microbacterium</taxon>
        <taxon>environmental samples</taxon>
    </lineage>
</organism>
<proteinExistence type="predicted"/>
<keyword evidence="2" id="KW-0808">Transferase</keyword>
<dbReference type="GO" id="GO:0016740">
    <property type="term" value="F:transferase activity"/>
    <property type="evidence" value="ECO:0007669"/>
    <property type="project" value="UniProtKB-KW"/>
</dbReference>
<dbReference type="AlphaFoldDB" id="A0A1Y5P2Y1"/>
<sequence>MTDDAEITVTRNDEKGRYEIHLDETIAGFTEFVADRHGRTVFPHTVIDHAFAGRGLASILVGQALADVATRGETVVPVCPFVVKYLHTHEVEGLDVHWRPTADETGSDAIERV</sequence>
<dbReference type="Gene3D" id="3.40.630.30">
    <property type="match status" value="1"/>
</dbReference>
<evidence type="ECO:0000259" key="1">
    <source>
        <dbReference type="PROSITE" id="PS51729"/>
    </source>
</evidence>
<dbReference type="InterPro" id="IPR045057">
    <property type="entry name" value="Gcn5-rel_NAT"/>
</dbReference>
<dbReference type="RefSeq" id="WP_295576327.1">
    <property type="nucleotide sequence ID" value="NZ_FLQR01000007.1"/>
</dbReference>
<dbReference type="Pfam" id="PF14542">
    <property type="entry name" value="Acetyltransf_CG"/>
    <property type="match status" value="1"/>
</dbReference>
<feature type="domain" description="N-acetyltransferase" evidence="1">
    <location>
        <begin position="10"/>
        <end position="98"/>
    </location>
</feature>
<gene>
    <name evidence="2" type="ORF">MIPYR_30383</name>
</gene>
<dbReference type="InterPro" id="IPR016181">
    <property type="entry name" value="Acyl_CoA_acyltransferase"/>
</dbReference>
<dbReference type="EMBL" id="FLQR01000007">
    <property type="protein sequence ID" value="SBS73064.1"/>
    <property type="molecule type" value="Genomic_DNA"/>
</dbReference>
<dbReference type="PROSITE" id="PS51729">
    <property type="entry name" value="GNAT_YJDJ"/>
    <property type="match status" value="1"/>
</dbReference>
<evidence type="ECO:0000313" key="2">
    <source>
        <dbReference type="EMBL" id="SBS73064.1"/>
    </source>
</evidence>
<reference evidence="2" key="1">
    <citation type="submission" date="2016-03" db="EMBL/GenBank/DDBJ databases">
        <authorList>
            <person name="Ploux O."/>
        </authorList>
    </citation>
    <scope>NUCLEOTIDE SEQUENCE</scope>
    <source>
        <strain evidence="2">UC1</strain>
    </source>
</reference>
<dbReference type="PANTHER" id="PTHR31435">
    <property type="entry name" value="PROTEIN NATD1"/>
    <property type="match status" value="1"/>
</dbReference>
<protein>
    <submittedName>
        <fullName evidence="2">Predicted acetyltransferase</fullName>
    </submittedName>
</protein>